<dbReference type="RefSeq" id="WP_036940132.1">
    <property type="nucleotide sequence ID" value="NZ_JQKC01000010.1"/>
</dbReference>
<dbReference type="AlphaFoldDB" id="A0A0L6JY21"/>
<keyword evidence="2" id="KW-1185">Reference proteome</keyword>
<evidence type="ECO:0008006" key="3">
    <source>
        <dbReference type="Google" id="ProtNLM"/>
    </source>
</evidence>
<organism evidence="1 2">
    <name type="scientific">Pseudobacteroides cellulosolvens ATCC 35603 = DSM 2933</name>
    <dbReference type="NCBI Taxonomy" id="398512"/>
    <lineage>
        <taxon>Bacteria</taxon>
        <taxon>Bacillati</taxon>
        <taxon>Bacillota</taxon>
        <taxon>Clostridia</taxon>
        <taxon>Eubacteriales</taxon>
        <taxon>Oscillospiraceae</taxon>
        <taxon>Pseudobacteroides</taxon>
    </lineage>
</organism>
<protein>
    <recommendedName>
        <fullName evidence="3">DNA and RNA helicase</fullName>
    </recommendedName>
</protein>
<comment type="caution">
    <text evidence="1">The sequence shown here is derived from an EMBL/GenBank/DDBJ whole genome shotgun (WGS) entry which is preliminary data.</text>
</comment>
<reference evidence="2" key="1">
    <citation type="submission" date="2015-07" db="EMBL/GenBank/DDBJ databases">
        <title>Near-Complete Genome Sequence of the Cellulolytic Bacterium Bacteroides (Pseudobacteroides) cellulosolvens ATCC 35603.</title>
        <authorList>
            <person name="Dassa B."/>
            <person name="Utturkar S.M."/>
            <person name="Klingeman D.M."/>
            <person name="Hurt R.A."/>
            <person name="Keller M."/>
            <person name="Xu J."/>
            <person name="Reddy Y.H.K."/>
            <person name="Borovok I."/>
            <person name="Grinberg I.R."/>
            <person name="Lamed R."/>
            <person name="Zhivin O."/>
            <person name="Bayer E.A."/>
            <person name="Brown S.D."/>
        </authorList>
    </citation>
    <scope>NUCLEOTIDE SEQUENCE [LARGE SCALE GENOMIC DNA]</scope>
    <source>
        <strain evidence="2">DSM 2933</strain>
    </source>
</reference>
<dbReference type="OrthoDB" id="1664853at2"/>
<accession>A0A0L6JY21</accession>
<evidence type="ECO:0000313" key="2">
    <source>
        <dbReference type="Proteomes" id="UP000036923"/>
    </source>
</evidence>
<dbReference type="STRING" id="398512.Bccel_5730"/>
<dbReference type="Proteomes" id="UP000036923">
    <property type="component" value="Unassembled WGS sequence"/>
</dbReference>
<sequence>MFSNIFPNFGKGRILKKEMLENLRDYPRDFFDIYFKEYSNGIIAGTDIHIGGNNITVKSGIIKHNGRIYMLTGEYEFPYYNTNKEVVIKVKFLGDSAEGDFSTHKTKIFIDDVIDKSDDELELGRFKLREGAILRSVYTDFYDFATEFNTVNIINAEYSGYGKSTLSPDILRYFSRIVLKHSSENIYDVSFAMHCISENEVTRDMILYYIANRLKMDYKEYTNLEIYKHLKTIVKEIESGVRRVEARPVRPNRIIVD</sequence>
<dbReference type="PATRIC" id="fig|398512.5.peg.6008"/>
<gene>
    <name evidence="1" type="ORF">Bccel_5730</name>
</gene>
<dbReference type="EMBL" id="LGTC01000001">
    <property type="protein sequence ID" value="KNY30450.1"/>
    <property type="molecule type" value="Genomic_DNA"/>
</dbReference>
<dbReference type="eggNOG" id="ENOG502ZB9G">
    <property type="taxonomic scope" value="Bacteria"/>
</dbReference>
<proteinExistence type="predicted"/>
<name>A0A0L6JY21_9FIRM</name>
<evidence type="ECO:0000313" key="1">
    <source>
        <dbReference type="EMBL" id="KNY30450.1"/>
    </source>
</evidence>